<name>A0A6P2X7F3_BURL3</name>
<dbReference type="GO" id="GO:0030632">
    <property type="term" value="P:D-alanine biosynthetic process"/>
    <property type="evidence" value="ECO:0007669"/>
    <property type="project" value="UniProtKB-UniRule"/>
</dbReference>
<evidence type="ECO:0000259" key="8">
    <source>
        <dbReference type="SMART" id="SM01005"/>
    </source>
</evidence>
<reference evidence="9 10" key="1">
    <citation type="submission" date="2019-09" db="EMBL/GenBank/DDBJ databases">
        <authorList>
            <person name="Depoorter E."/>
        </authorList>
    </citation>
    <scope>NUCLEOTIDE SEQUENCE [LARGE SCALE GENOMIC DNA]</scope>
    <source>
        <strain evidence="9">R-39750</strain>
    </source>
</reference>
<dbReference type="FunFam" id="3.20.20.10:FF:000002">
    <property type="entry name" value="Alanine racemase"/>
    <property type="match status" value="1"/>
</dbReference>
<dbReference type="Gene3D" id="2.40.37.10">
    <property type="entry name" value="Lyase, Ornithine Decarboxylase, Chain A, domain 1"/>
    <property type="match status" value="1"/>
</dbReference>
<dbReference type="GO" id="GO:0030170">
    <property type="term" value="F:pyridoxal phosphate binding"/>
    <property type="evidence" value="ECO:0007669"/>
    <property type="project" value="UniProtKB-UniRule"/>
</dbReference>
<dbReference type="InterPro" id="IPR029066">
    <property type="entry name" value="PLP-binding_barrel"/>
</dbReference>
<dbReference type="Pfam" id="PF01168">
    <property type="entry name" value="Ala_racemase_N"/>
    <property type="match status" value="1"/>
</dbReference>
<evidence type="ECO:0000313" key="10">
    <source>
        <dbReference type="Proteomes" id="UP000494110"/>
    </source>
</evidence>
<comment type="catalytic activity">
    <reaction evidence="1 5">
        <text>L-alanine = D-alanine</text>
        <dbReference type="Rhea" id="RHEA:20249"/>
        <dbReference type="ChEBI" id="CHEBI:57416"/>
        <dbReference type="ChEBI" id="CHEBI:57972"/>
        <dbReference type="EC" id="5.1.1.1"/>
    </reaction>
</comment>
<sequence>MTRPLVANIDWHALRSNIHLAKQKVDQGSIMAVVKANAYGHGIKDVIDAFDGIDAFAVSSIDEAVSLREATAKPIVLLEGPFSRAEVDVIVDQQFAPVLHSHEQVEWMLGSPTKKTRVWIKLDTGMNRLGFSGSEAEHTIARLEATGVEVIGVMSHLSNADAPADPFTAEQYDRFRKLTIAGKHVSISNSAGILRGMSLFREYIRPGIMLYGVSPFATTSAPEIGLKPVMNLTSELIAVRECLPGQRVGYGNETVCTSQMRIGVIACGYADGYPRQARPGTPVVVDGRRAALIGRVCMDMLLVDITDIPHAGVGSPVVLWGKELPVEHVAACASTIANDLLSGITSRVPRNVQKH</sequence>
<dbReference type="HAMAP" id="MF_01201">
    <property type="entry name" value="Ala_racemase"/>
    <property type="match status" value="1"/>
</dbReference>
<evidence type="ECO:0000256" key="3">
    <source>
        <dbReference type="ARBA" id="ARBA00022898"/>
    </source>
</evidence>
<dbReference type="PANTHER" id="PTHR30511">
    <property type="entry name" value="ALANINE RACEMASE"/>
    <property type="match status" value="1"/>
</dbReference>
<dbReference type="EC" id="5.1.1.1" evidence="5"/>
<keyword evidence="4 5" id="KW-0413">Isomerase</keyword>
<comment type="cofactor">
    <cofactor evidence="2 5 6">
        <name>pyridoxal 5'-phosphate</name>
        <dbReference type="ChEBI" id="CHEBI:597326"/>
    </cofactor>
</comment>
<keyword evidence="3 5" id="KW-0663">Pyridoxal phosphate</keyword>
<dbReference type="GO" id="GO:0008784">
    <property type="term" value="F:alanine racemase activity"/>
    <property type="evidence" value="ECO:0007669"/>
    <property type="project" value="UniProtKB-UniRule"/>
</dbReference>
<proteinExistence type="inferred from homology"/>
<dbReference type="GO" id="GO:0005829">
    <property type="term" value="C:cytosol"/>
    <property type="evidence" value="ECO:0007669"/>
    <property type="project" value="TreeGrafter"/>
</dbReference>
<dbReference type="NCBIfam" id="TIGR00492">
    <property type="entry name" value="alr"/>
    <property type="match status" value="1"/>
</dbReference>
<dbReference type="AlphaFoldDB" id="A0A6P2X7F3"/>
<evidence type="ECO:0000256" key="2">
    <source>
        <dbReference type="ARBA" id="ARBA00001933"/>
    </source>
</evidence>
<evidence type="ECO:0000256" key="6">
    <source>
        <dbReference type="PIRSR" id="PIRSR600821-50"/>
    </source>
</evidence>
<dbReference type="SUPFAM" id="SSF51419">
    <property type="entry name" value="PLP-binding barrel"/>
    <property type="match status" value="1"/>
</dbReference>
<evidence type="ECO:0000256" key="7">
    <source>
        <dbReference type="PIRSR" id="PIRSR600821-52"/>
    </source>
</evidence>
<dbReference type="Pfam" id="PF00842">
    <property type="entry name" value="Ala_racemase_C"/>
    <property type="match status" value="1"/>
</dbReference>
<feature type="modified residue" description="N6-(pyridoxal phosphate)lysine" evidence="5 6">
    <location>
        <position position="35"/>
    </location>
</feature>
<comment type="similarity">
    <text evidence="5">Belongs to the alanine racemase family.</text>
</comment>
<feature type="active site" description="Proton acceptor; specific for D-alanine" evidence="5">
    <location>
        <position position="35"/>
    </location>
</feature>
<feature type="domain" description="Alanine racemase C-terminal" evidence="8">
    <location>
        <begin position="229"/>
        <end position="353"/>
    </location>
</feature>
<evidence type="ECO:0000256" key="4">
    <source>
        <dbReference type="ARBA" id="ARBA00023235"/>
    </source>
</evidence>
<dbReference type="InterPro" id="IPR011079">
    <property type="entry name" value="Ala_racemase_C"/>
</dbReference>
<dbReference type="RefSeq" id="WP_175012761.1">
    <property type="nucleotide sequence ID" value="NZ_CABVQN010000012.1"/>
</dbReference>
<dbReference type="InterPro" id="IPR009006">
    <property type="entry name" value="Ala_racemase/Decarboxylase_C"/>
</dbReference>
<dbReference type="SMART" id="SM01005">
    <property type="entry name" value="Ala_racemase_C"/>
    <property type="match status" value="1"/>
</dbReference>
<evidence type="ECO:0000256" key="5">
    <source>
        <dbReference type="HAMAP-Rule" id="MF_01201"/>
    </source>
</evidence>
<dbReference type="InterPro" id="IPR001608">
    <property type="entry name" value="Ala_racemase_N"/>
</dbReference>
<dbReference type="InterPro" id="IPR000821">
    <property type="entry name" value="Ala_racemase"/>
</dbReference>
<dbReference type="SUPFAM" id="SSF50621">
    <property type="entry name" value="Alanine racemase C-terminal domain-like"/>
    <property type="match status" value="1"/>
</dbReference>
<evidence type="ECO:0000256" key="1">
    <source>
        <dbReference type="ARBA" id="ARBA00000316"/>
    </source>
</evidence>
<gene>
    <name evidence="9" type="ORF">BLA39750_02868</name>
</gene>
<protein>
    <recommendedName>
        <fullName evidence="5">Alanine racemase</fullName>
        <ecNumber evidence="5">5.1.1.1</ecNumber>
    </recommendedName>
</protein>
<feature type="binding site" evidence="5 7">
    <location>
        <position position="128"/>
    </location>
    <ligand>
        <name>substrate</name>
    </ligand>
</feature>
<feature type="binding site" evidence="5 7">
    <location>
        <position position="298"/>
    </location>
    <ligand>
        <name>substrate</name>
    </ligand>
</feature>
<dbReference type="Gene3D" id="3.20.20.10">
    <property type="entry name" value="Alanine racemase"/>
    <property type="match status" value="1"/>
</dbReference>
<dbReference type="EMBL" id="CABVQN010000012">
    <property type="protein sequence ID" value="VWD05631.1"/>
    <property type="molecule type" value="Genomic_DNA"/>
</dbReference>
<evidence type="ECO:0000313" key="9">
    <source>
        <dbReference type="EMBL" id="VWD05631.1"/>
    </source>
</evidence>
<dbReference type="PRINTS" id="PR00992">
    <property type="entry name" value="ALARACEMASE"/>
</dbReference>
<dbReference type="UniPathway" id="UPA00042">
    <property type="reaction ID" value="UER00497"/>
</dbReference>
<comment type="function">
    <text evidence="5">Catalyzes the interconversion of L-alanine and D-alanine. May also act on other amino acids.</text>
</comment>
<dbReference type="PANTHER" id="PTHR30511:SF0">
    <property type="entry name" value="ALANINE RACEMASE, CATABOLIC-RELATED"/>
    <property type="match status" value="1"/>
</dbReference>
<dbReference type="InterPro" id="IPR020622">
    <property type="entry name" value="Ala_racemase_pyridoxalP-BS"/>
</dbReference>
<accession>A0A6P2X7F3</accession>
<feature type="active site" description="Proton acceptor; specific for L-alanine" evidence="5">
    <location>
        <position position="250"/>
    </location>
</feature>
<dbReference type="PROSITE" id="PS00395">
    <property type="entry name" value="ALANINE_RACEMASE"/>
    <property type="match status" value="1"/>
</dbReference>
<dbReference type="Proteomes" id="UP000494110">
    <property type="component" value="Unassembled WGS sequence"/>
</dbReference>
<comment type="pathway">
    <text evidence="5">Amino-acid biosynthesis; D-alanine biosynthesis; D-alanine from L-alanine: step 1/1.</text>
</comment>
<organism evidence="9 10">
    <name type="scientific">Burkholderia lata (strain ATCC 17760 / DSM 23089 / LMG 22485 / NCIMB 9086 / R18194 / 383)</name>
    <dbReference type="NCBI Taxonomy" id="482957"/>
    <lineage>
        <taxon>Bacteria</taxon>
        <taxon>Pseudomonadati</taxon>
        <taxon>Pseudomonadota</taxon>
        <taxon>Betaproteobacteria</taxon>
        <taxon>Burkholderiales</taxon>
        <taxon>Burkholderiaceae</taxon>
        <taxon>Burkholderia</taxon>
        <taxon>Burkholderia cepacia complex</taxon>
    </lineage>
</organism>